<accession>A0AAV0TSN3</accession>
<keyword evidence="8" id="KW-1185">Reference proteome</keyword>
<keyword evidence="3 6" id="KW-0813">Transport</keyword>
<keyword evidence="4 6" id="KW-0653">Protein transport</keyword>
<dbReference type="PANTHER" id="PTHR11099">
    <property type="entry name" value="VACUOLAR SORTING PROTEIN 35"/>
    <property type="match status" value="1"/>
</dbReference>
<evidence type="ECO:0000256" key="2">
    <source>
        <dbReference type="ARBA" id="ARBA00006536"/>
    </source>
</evidence>
<dbReference type="Gene3D" id="1.25.40.660">
    <property type="entry name" value="Vacuolar protein sorting-associated protein 35, helical subcomplex Vps35-C"/>
    <property type="match status" value="1"/>
</dbReference>
<gene>
    <name evidence="7" type="ORF">HBR001_LOCUS3537</name>
</gene>
<keyword evidence="5" id="KW-0472">Membrane</keyword>
<evidence type="ECO:0000256" key="3">
    <source>
        <dbReference type="ARBA" id="ARBA00022448"/>
    </source>
</evidence>
<comment type="caution">
    <text evidence="7">The sequence shown here is derived from an EMBL/GenBank/DDBJ whole genome shotgun (WGS) entry which is preliminary data.</text>
</comment>
<dbReference type="AlphaFoldDB" id="A0AAV0TSN3"/>
<dbReference type="GO" id="GO:0005770">
    <property type="term" value="C:late endosome"/>
    <property type="evidence" value="ECO:0007669"/>
    <property type="project" value="TreeGrafter"/>
</dbReference>
<dbReference type="GO" id="GO:0030906">
    <property type="term" value="C:retromer, cargo-selective complex"/>
    <property type="evidence" value="ECO:0007669"/>
    <property type="project" value="InterPro"/>
</dbReference>
<evidence type="ECO:0000256" key="4">
    <source>
        <dbReference type="ARBA" id="ARBA00022927"/>
    </source>
</evidence>
<name>A0AAV0TSN3_HYABA</name>
<dbReference type="PANTHER" id="PTHR11099:SF0">
    <property type="entry name" value="VACUOLAR PROTEIN SORTING-ASSOCIATED PROTEIN 35"/>
    <property type="match status" value="1"/>
</dbReference>
<evidence type="ECO:0000256" key="6">
    <source>
        <dbReference type="PIRNR" id="PIRNR009375"/>
    </source>
</evidence>
<dbReference type="GO" id="GO:0006886">
    <property type="term" value="P:intracellular protein transport"/>
    <property type="evidence" value="ECO:0007669"/>
    <property type="project" value="TreeGrafter"/>
</dbReference>
<evidence type="ECO:0000313" key="8">
    <source>
        <dbReference type="Proteomes" id="UP001162031"/>
    </source>
</evidence>
<comment type="subcellular location">
    <subcellularLocation>
        <location evidence="1">Membrane</location>
        <topology evidence="1">Peripheral membrane protein</topology>
    </subcellularLocation>
</comment>
<dbReference type="GO" id="GO:0042147">
    <property type="term" value="P:retrograde transport, endosome to Golgi"/>
    <property type="evidence" value="ECO:0007669"/>
    <property type="project" value="InterPro"/>
</dbReference>
<evidence type="ECO:0000313" key="7">
    <source>
        <dbReference type="EMBL" id="CAI5725189.1"/>
    </source>
</evidence>
<dbReference type="GO" id="GO:0005829">
    <property type="term" value="C:cytosol"/>
    <property type="evidence" value="ECO:0007669"/>
    <property type="project" value="GOC"/>
</dbReference>
<dbReference type="InterPro" id="IPR042491">
    <property type="entry name" value="Vps35_C"/>
</dbReference>
<dbReference type="InterPro" id="IPR005378">
    <property type="entry name" value="Vps35"/>
</dbReference>
<comment type="similarity">
    <text evidence="2 6">Belongs to the VPS35 family.</text>
</comment>
<comment type="function">
    <text evidence="6">Plays a role in vesicular protein sorting.</text>
</comment>
<dbReference type="Pfam" id="PF03635">
    <property type="entry name" value="Vps35"/>
    <property type="match status" value="1"/>
</dbReference>
<dbReference type="EMBL" id="CANTFL010000591">
    <property type="protein sequence ID" value="CAI5725189.1"/>
    <property type="molecule type" value="Genomic_DNA"/>
</dbReference>
<dbReference type="Proteomes" id="UP001162031">
    <property type="component" value="Unassembled WGS sequence"/>
</dbReference>
<evidence type="ECO:0000256" key="5">
    <source>
        <dbReference type="ARBA" id="ARBA00023136"/>
    </source>
</evidence>
<reference evidence="7" key="1">
    <citation type="submission" date="2022-12" db="EMBL/GenBank/DDBJ databases">
        <authorList>
            <person name="Webb A."/>
        </authorList>
    </citation>
    <scope>NUCLEOTIDE SEQUENCE</scope>
    <source>
        <strain evidence="7">Hp1</strain>
    </source>
</reference>
<proteinExistence type="inferred from homology"/>
<sequence length="877" mass="98575">MTTSHEPFVVDEQVECDVLREALQSVRDHGSLLQRALEARDQSDGLRHATQLLRELRTSLLSPKHYYQLYMQVVEQLRYFGSYVEEQQRAGASMRDLYERVQSCSHVLPRLYLLVTVGAVSIKSRVTPARDVLTDLVEMTKGVQHPLRGLFLRHYLSLSVRDKLPDTGSVYEQTGGGTVSDAIQFLLQNLRETNQLWIRLQHLNARGSLPKAAREKERMELRLLVGTSLVQLSQLDGVTCSVYTEQVLPGLLDDVVFACNDSVAQQYLMDCIIQAFPAEFHLHNLEKLLSALEKLQSTVNVALILTALVERVTPFREARGSGVDVGKQEAGADECSKIVGDRYAGFQVFLQMMATIVKVLRRSSRCDKGNEAAHSEESDGDVSVHLTSVLAFFVALVDFALVWLGGVQSESSGLTTALEQILSECLTFLREQKTWRDDTQRRQVVLAPLKSLALTLLRVLSVHGLLRVPSLAEVLELMPWDGARKDVALIWLRVLFARQECVLDGKQMKLVLTVLAPLVHDDPSDPRSLPLAISTSSTTITTTTARTDKDAEMFDLEQQTLAKVVHLVDNDDLDVKFRVLSMARRAFMLGGVFRIRHTIVPLVYRSLALARDLAAHWRQRTQTQELLVDAGSEAAASEKDMQNFVTRPWEVLQFVHEMVTALVPQQDTMPVSCVHLYLQCALVADDCAFEAVACEFVTQAIIVYEDHITLAREQLCALELIVASLRATANLSSVSYEALATKATHYCARLQRKNEQALMVLNCAHLFWHPCQKDGKRVRECLQQSLRIAMSMNDARSKQVPLLLDILETYLSFFEAQTPEVTRNYIVDLSALVKDHLDNMEHGLIRREGELRYRAIVRYMEAIDTCNDTLPSSSSSS</sequence>
<protein>
    <recommendedName>
        <fullName evidence="6">Vacuolar protein sorting-associated protein 35</fullName>
    </recommendedName>
</protein>
<dbReference type="PIRSF" id="PIRSF009375">
    <property type="entry name" value="Retromer_Vps35"/>
    <property type="match status" value="1"/>
</dbReference>
<organism evidence="7 8">
    <name type="scientific">Hyaloperonospora brassicae</name>
    <name type="common">Brassica downy mildew</name>
    <name type="synonym">Peronospora brassicae</name>
    <dbReference type="NCBI Taxonomy" id="162125"/>
    <lineage>
        <taxon>Eukaryota</taxon>
        <taxon>Sar</taxon>
        <taxon>Stramenopiles</taxon>
        <taxon>Oomycota</taxon>
        <taxon>Peronosporomycetes</taxon>
        <taxon>Peronosporales</taxon>
        <taxon>Peronosporaceae</taxon>
        <taxon>Hyaloperonospora</taxon>
    </lineage>
</organism>
<evidence type="ECO:0000256" key="1">
    <source>
        <dbReference type="ARBA" id="ARBA00004170"/>
    </source>
</evidence>